<evidence type="ECO:0000313" key="3">
    <source>
        <dbReference type="Proteomes" id="UP000314294"/>
    </source>
</evidence>
<accession>A0A4Z2JBP4</accession>
<proteinExistence type="predicted"/>
<dbReference type="AlphaFoldDB" id="A0A4Z2JBP4"/>
<name>A0A4Z2JBP4_9TELE</name>
<keyword evidence="3" id="KW-1185">Reference proteome</keyword>
<reference evidence="2 3" key="1">
    <citation type="submission" date="2019-03" db="EMBL/GenBank/DDBJ databases">
        <title>First draft genome of Liparis tanakae, snailfish: a comprehensive survey of snailfish specific genes.</title>
        <authorList>
            <person name="Kim W."/>
            <person name="Song I."/>
            <person name="Jeong J.-H."/>
            <person name="Kim D."/>
            <person name="Kim S."/>
            <person name="Ryu S."/>
            <person name="Song J.Y."/>
            <person name="Lee S.K."/>
        </authorList>
    </citation>
    <scope>NUCLEOTIDE SEQUENCE [LARGE SCALE GENOMIC DNA]</scope>
    <source>
        <tissue evidence="2">Muscle</tissue>
    </source>
</reference>
<protein>
    <submittedName>
        <fullName evidence="2">Uncharacterized protein</fullName>
    </submittedName>
</protein>
<gene>
    <name evidence="2" type="ORF">EYF80_002456</name>
</gene>
<organism evidence="2 3">
    <name type="scientific">Liparis tanakae</name>
    <name type="common">Tanaka's snailfish</name>
    <dbReference type="NCBI Taxonomy" id="230148"/>
    <lineage>
        <taxon>Eukaryota</taxon>
        <taxon>Metazoa</taxon>
        <taxon>Chordata</taxon>
        <taxon>Craniata</taxon>
        <taxon>Vertebrata</taxon>
        <taxon>Euteleostomi</taxon>
        <taxon>Actinopterygii</taxon>
        <taxon>Neopterygii</taxon>
        <taxon>Teleostei</taxon>
        <taxon>Neoteleostei</taxon>
        <taxon>Acanthomorphata</taxon>
        <taxon>Eupercaria</taxon>
        <taxon>Perciformes</taxon>
        <taxon>Cottioidei</taxon>
        <taxon>Cottales</taxon>
        <taxon>Liparidae</taxon>
        <taxon>Liparis</taxon>
    </lineage>
</organism>
<dbReference type="Proteomes" id="UP000314294">
    <property type="component" value="Unassembled WGS sequence"/>
</dbReference>
<dbReference type="EMBL" id="SRLO01000011">
    <property type="protein sequence ID" value="TNN87254.1"/>
    <property type="molecule type" value="Genomic_DNA"/>
</dbReference>
<sequence>MPGISEIKGGSEARSEQTVTCGKSKPCLRDADEQRGGGGLNDATTSAFIRSLMSLPTAAALVKQRLFGLLCPTPNVSYICVCQPEEVQRLQSGGCRAAAERRQSGSSSDLAQASCSLSVTFYLH</sequence>
<evidence type="ECO:0000313" key="2">
    <source>
        <dbReference type="EMBL" id="TNN87254.1"/>
    </source>
</evidence>
<evidence type="ECO:0000256" key="1">
    <source>
        <dbReference type="SAM" id="MobiDB-lite"/>
    </source>
</evidence>
<comment type="caution">
    <text evidence="2">The sequence shown here is derived from an EMBL/GenBank/DDBJ whole genome shotgun (WGS) entry which is preliminary data.</text>
</comment>
<feature type="region of interest" description="Disordered" evidence="1">
    <location>
        <begin position="1"/>
        <end position="39"/>
    </location>
</feature>